<proteinExistence type="predicted"/>
<organism evidence="1 2">
    <name type="scientific">Notothenia coriiceps</name>
    <name type="common">black rockcod</name>
    <dbReference type="NCBI Taxonomy" id="8208"/>
    <lineage>
        <taxon>Eukaryota</taxon>
        <taxon>Metazoa</taxon>
        <taxon>Chordata</taxon>
        <taxon>Craniata</taxon>
        <taxon>Vertebrata</taxon>
        <taxon>Euteleostomi</taxon>
        <taxon>Actinopterygii</taxon>
        <taxon>Neopterygii</taxon>
        <taxon>Teleostei</taxon>
        <taxon>Neoteleostei</taxon>
        <taxon>Acanthomorphata</taxon>
        <taxon>Eupercaria</taxon>
        <taxon>Perciformes</taxon>
        <taxon>Notothenioidei</taxon>
        <taxon>Nototheniidae</taxon>
        <taxon>Notothenia</taxon>
    </lineage>
</organism>
<sequence length="126" mass="14643">MNGLKQIGLHRCLNIVIVADHGMEEISCERKEVLQDLVGDIRNYWVTEGPFGRIRTKHNNIVFDSAGLVANMTCKKPDQKIKPYLKANLPKRLHFANSRRIEDVNVLVDLKWLFERYPSLHSITFR</sequence>
<dbReference type="AlphaFoldDB" id="A0A6I9NP34"/>
<dbReference type="InterPro" id="IPR002591">
    <property type="entry name" value="Phosphodiest/P_Trfase"/>
</dbReference>
<evidence type="ECO:0000313" key="2">
    <source>
        <dbReference type="RefSeq" id="XP_010779434.1"/>
    </source>
</evidence>
<reference evidence="2" key="1">
    <citation type="submission" date="2025-08" db="UniProtKB">
        <authorList>
            <consortium name="RefSeq"/>
        </authorList>
    </citation>
    <scope>IDENTIFICATION</scope>
    <source>
        <tissue evidence="2">Muscle</tissue>
    </source>
</reference>
<dbReference type="InterPro" id="IPR017850">
    <property type="entry name" value="Alkaline_phosphatase_core_sf"/>
</dbReference>
<dbReference type="Gene3D" id="3.40.720.10">
    <property type="entry name" value="Alkaline Phosphatase, subunit A"/>
    <property type="match status" value="1"/>
</dbReference>
<accession>A0A6I9NP34</accession>
<dbReference type="PANTHER" id="PTHR10151">
    <property type="entry name" value="ECTONUCLEOTIDE PYROPHOSPHATASE/PHOSPHODIESTERASE"/>
    <property type="match status" value="1"/>
</dbReference>
<dbReference type="PANTHER" id="PTHR10151:SF107">
    <property type="entry name" value="ECTONUCLEOTIDE PYROPHOSPHATASE_PHOSPHODIESTERASE FAMILY MEMBER 3"/>
    <property type="match status" value="1"/>
</dbReference>
<dbReference type="RefSeq" id="XP_010779434.1">
    <property type="nucleotide sequence ID" value="XM_010781132.1"/>
</dbReference>
<dbReference type="GO" id="GO:0047429">
    <property type="term" value="F:nucleoside triphosphate diphosphatase activity"/>
    <property type="evidence" value="ECO:0007669"/>
    <property type="project" value="TreeGrafter"/>
</dbReference>
<keyword evidence="1" id="KW-1185">Reference proteome</keyword>
<dbReference type="OrthoDB" id="415411at2759"/>
<dbReference type="GeneID" id="104954077"/>
<gene>
    <name evidence="2" type="primary">LOC104954077</name>
</gene>
<dbReference type="SUPFAM" id="SSF53649">
    <property type="entry name" value="Alkaline phosphatase-like"/>
    <property type="match status" value="1"/>
</dbReference>
<dbReference type="GO" id="GO:0009143">
    <property type="term" value="P:nucleoside triphosphate catabolic process"/>
    <property type="evidence" value="ECO:0007669"/>
    <property type="project" value="TreeGrafter"/>
</dbReference>
<feature type="non-terminal residue" evidence="2">
    <location>
        <position position="126"/>
    </location>
</feature>
<evidence type="ECO:0000313" key="1">
    <source>
        <dbReference type="Proteomes" id="UP000504611"/>
    </source>
</evidence>
<name>A0A6I9NP34_9TELE</name>
<dbReference type="Pfam" id="PF01663">
    <property type="entry name" value="Phosphodiest"/>
    <property type="match status" value="1"/>
</dbReference>
<dbReference type="Proteomes" id="UP000504611">
    <property type="component" value="Unplaced"/>
</dbReference>
<protein>
    <submittedName>
        <fullName evidence="2">Ectonucleotide pyrophosphatase/phosphodiesterase family member 2</fullName>
    </submittedName>
</protein>
<dbReference type="KEGG" id="ncc:104954077"/>